<dbReference type="GO" id="GO:0046872">
    <property type="term" value="F:metal ion binding"/>
    <property type="evidence" value="ECO:0007669"/>
    <property type="project" value="UniProtKB-KW"/>
</dbReference>
<evidence type="ECO:0000256" key="2">
    <source>
        <dbReference type="ARBA" id="ARBA00023235"/>
    </source>
</evidence>
<keyword evidence="4" id="KW-1185">Reference proteome</keyword>
<accession>A0A2V4EDI5</accession>
<dbReference type="PANTHER" id="PTHR11749">
    <property type="entry name" value="RIBULOSE-5-PHOSPHATE-3-EPIMERASE"/>
    <property type="match status" value="1"/>
</dbReference>
<evidence type="ECO:0000313" key="3">
    <source>
        <dbReference type="EMBL" id="PXZ06397.1"/>
    </source>
</evidence>
<organism evidence="3 4">
    <name type="scientific">Gilliamella apicola</name>
    <dbReference type="NCBI Taxonomy" id="1196095"/>
    <lineage>
        <taxon>Bacteria</taxon>
        <taxon>Pseudomonadati</taxon>
        <taxon>Pseudomonadota</taxon>
        <taxon>Gammaproteobacteria</taxon>
        <taxon>Orbales</taxon>
        <taxon>Orbaceae</taxon>
        <taxon>Gilliamella</taxon>
    </lineage>
</organism>
<dbReference type="GO" id="GO:0016857">
    <property type="term" value="F:racemase and epimerase activity, acting on carbohydrates and derivatives"/>
    <property type="evidence" value="ECO:0007669"/>
    <property type="project" value="InterPro"/>
</dbReference>
<protein>
    <submittedName>
        <fullName evidence="3">Ribulose-phosphate 3-epimerase</fullName>
    </submittedName>
</protein>
<dbReference type="NCBIfam" id="NF004076">
    <property type="entry name" value="PRK05581.1-4"/>
    <property type="match status" value="1"/>
</dbReference>
<dbReference type="Pfam" id="PF00834">
    <property type="entry name" value="Ribul_P_3_epim"/>
    <property type="match status" value="1"/>
</dbReference>
<dbReference type="AlphaFoldDB" id="A0A2V4EDI5"/>
<keyword evidence="2" id="KW-0413">Isomerase</keyword>
<sequence length="224" mass="25125">MKQIAASIMCADQLNLQQELTQLEQAKVDLLHCDVMDGVYVKNLALGPEHLAWVKSATTISLDIHLATVAPLKYAQMFASIQPKYISFHIEACDDAFSIIDYLREQNICPSIAINPLSPISLLEPYLPHIDMILLMTVNPGFAGQKIQLNTIDKIAQLKIRLSELENPPLIEVDGNINLQTINLMQNSLPDVFVLGTSALFNKKNNDNYTVRVEKIRKQIELTE</sequence>
<evidence type="ECO:0000313" key="4">
    <source>
        <dbReference type="Proteomes" id="UP000247932"/>
    </source>
</evidence>
<dbReference type="GO" id="GO:0005975">
    <property type="term" value="P:carbohydrate metabolic process"/>
    <property type="evidence" value="ECO:0007669"/>
    <property type="project" value="InterPro"/>
</dbReference>
<keyword evidence="1" id="KW-0479">Metal-binding</keyword>
<dbReference type="Proteomes" id="UP000247932">
    <property type="component" value="Unassembled WGS sequence"/>
</dbReference>
<dbReference type="CDD" id="cd00429">
    <property type="entry name" value="RPE"/>
    <property type="match status" value="1"/>
</dbReference>
<comment type="caution">
    <text evidence="3">The sequence shown here is derived from an EMBL/GenBank/DDBJ whole genome shotgun (WGS) entry which is preliminary data.</text>
</comment>
<dbReference type="Gene3D" id="3.20.20.70">
    <property type="entry name" value="Aldolase class I"/>
    <property type="match status" value="1"/>
</dbReference>
<dbReference type="InterPro" id="IPR011060">
    <property type="entry name" value="RibuloseP-bd_barrel"/>
</dbReference>
<dbReference type="OrthoDB" id="1645589at2"/>
<name>A0A2V4EDI5_9GAMM</name>
<evidence type="ECO:0000256" key="1">
    <source>
        <dbReference type="ARBA" id="ARBA00022723"/>
    </source>
</evidence>
<dbReference type="SUPFAM" id="SSF51366">
    <property type="entry name" value="Ribulose-phoshate binding barrel"/>
    <property type="match status" value="1"/>
</dbReference>
<dbReference type="InterPro" id="IPR013785">
    <property type="entry name" value="Aldolase_TIM"/>
</dbReference>
<dbReference type="InterPro" id="IPR000056">
    <property type="entry name" value="Ribul_P_3_epim-like"/>
</dbReference>
<proteinExistence type="predicted"/>
<dbReference type="RefSeq" id="WP_110433958.1">
    <property type="nucleotide sequence ID" value="NZ_QGLR01000012.1"/>
</dbReference>
<dbReference type="EMBL" id="QGLR01000012">
    <property type="protein sequence ID" value="PXZ06397.1"/>
    <property type="molecule type" value="Genomic_DNA"/>
</dbReference>
<gene>
    <name evidence="3" type="ORF">DKK70_10545</name>
</gene>
<reference evidence="3 4" key="1">
    <citation type="submission" date="2018-05" db="EMBL/GenBank/DDBJ databases">
        <title>Reference genomes for bee gut microbiota database.</title>
        <authorList>
            <person name="Ellegaard K.M."/>
        </authorList>
    </citation>
    <scope>NUCLEOTIDE SEQUENCE [LARGE SCALE GENOMIC DNA]</scope>
    <source>
        <strain evidence="3 4">ESL0182</strain>
    </source>
</reference>